<protein>
    <submittedName>
        <fullName evidence="2">Glycosyltransferase family 8 protein</fullName>
    </submittedName>
</protein>
<dbReference type="Pfam" id="PF01501">
    <property type="entry name" value="Glyco_transf_8"/>
    <property type="match status" value="1"/>
</dbReference>
<dbReference type="Proteomes" id="UP000321234">
    <property type="component" value="Unassembled WGS sequence"/>
</dbReference>
<dbReference type="AlphaFoldDB" id="A0A5C8Z396"/>
<dbReference type="OrthoDB" id="5672604at2"/>
<comment type="caution">
    <text evidence="2">The sequence shown here is derived from an EMBL/GenBank/DDBJ whole genome shotgun (WGS) entry which is preliminary data.</text>
</comment>
<dbReference type="PANTHER" id="PTHR11183">
    <property type="entry name" value="GLYCOGENIN SUBFAMILY MEMBER"/>
    <property type="match status" value="1"/>
</dbReference>
<evidence type="ECO:0000256" key="1">
    <source>
        <dbReference type="SAM" id="MobiDB-lite"/>
    </source>
</evidence>
<evidence type="ECO:0000313" key="2">
    <source>
        <dbReference type="EMBL" id="TXR52575.1"/>
    </source>
</evidence>
<evidence type="ECO:0000313" key="3">
    <source>
        <dbReference type="Proteomes" id="UP000321234"/>
    </source>
</evidence>
<dbReference type="GO" id="GO:0016757">
    <property type="term" value="F:glycosyltransferase activity"/>
    <property type="evidence" value="ECO:0007669"/>
    <property type="project" value="InterPro"/>
</dbReference>
<reference evidence="2 3" key="1">
    <citation type="submission" date="2019-07" db="EMBL/GenBank/DDBJ databases">
        <title>Quadrisphaera sp. strain DD2A genome sequencing and assembly.</title>
        <authorList>
            <person name="Kim I."/>
        </authorList>
    </citation>
    <scope>NUCLEOTIDE SEQUENCE [LARGE SCALE GENOMIC DNA]</scope>
    <source>
        <strain evidence="2 3">DD2A</strain>
    </source>
</reference>
<keyword evidence="2" id="KW-0808">Transferase</keyword>
<dbReference type="SUPFAM" id="SSF53448">
    <property type="entry name" value="Nucleotide-diphospho-sugar transferases"/>
    <property type="match status" value="1"/>
</dbReference>
<dbReference type="Gene3D" id="3.90.550.10">
    <property type="entry name" value="Spore Coat Polysaccharide Biosynthesis Protein SpsA, Chain A"/>
    <property type="match status" value="1"/>
</dbReference>
<keyword evidence="3" id="KW-1185">Reference proteome</keyword>
<gene>
    <name evidence="2" type="ORF">FMM08_19250</name>
</gene>
<sequence>MGRLPRRARGPGPRARLQQRLHRPALPCLARVGGGRVSGPRLDERVDARPAAWATLLTQPSYLVGVRALHASLRRSGSQHPLVVMVTEDVDDDARRALLEDGALVRELPRVGPDESLEAHYANARFAEVWTKLGAWGLVEFSRLVVLDADMLVVQPMDELFSAELPAGGIAACHACRCNPNRIASYPASWVPANCFYTHCRGASHVREPGVEEYFNGGFLVIEPDAAVHAEMLARLRGLEDLSAYQFAEQDFLNEFFDGRWQPMAYVYNALKTLPHQHPQVWDAAEVKNIHFIIDKPWEKRPEPGEKYAELHQLWWDLADDTPGLLAEDPASASTAA</sequence>
<dbReference type="EMBL" id="VKAC01000013">
    <property type="protein sequence ID" value="TXR52575.1"/>
    <property type="molecule type" value="Genomic_DNA"/>
</dbReference>
<feature type="region of interest" description="Disordered" evidence="1">
    <location>
        <begin position="1"/>
        <end position="21"/>
    </location>
</feature>
<dbReference type="CDD" id="cd02537">
    <property type="entry name" value="GT8_Glycogenin"/>
    <property type="match status" value="1"/>
</dbReference>
<proteinExistence type="predicted"/>
<dbReference type="InterPro" id="IPR050587">
    <property type="entry name" value="GNT1/Glycosyltrans_8"/>
</dbReference>
<dbReference type="InterPro" id="IPR002495">
    <property type="entry name" value="Glyco_trans_8"/>
</dbReference>
<dbReference type="InterPro" id="IPR029044">
    <property type="entry name" value="Nucleotide-diphossugar_trans"/>
</dbReference>
<accession>A0A5C8Z396</accession>
<organism evidence="2 3">
    <name type="scientific">Quadrisphaera setariae</name>
    <dbReference type="NCBI Taxonomy" id="2593304"/>
    <lineage>
        <taxon>Bacteria</taxon>
        <taxon>Bacillati</taxon>
        <taxon>Actinomycetota</taxon>
        <taxon>Actinomycetes</taxon>
        <taxon>Kineosporiales</taxon>
        <taxon>Kineosporiaceae</taxon>
        <taxon>Quadrisphaera</taxon>
    </lineage>
</organism>
<name>A0A5C8Z396_9ACTN</name>